<dbReference type="InterPro" id="IPR005062">
    <property type="entry name" value="SAC3/GANP/THP3_conserved"/>
</dbReference>
<feature type="compositionally biased region" description="Polar residues" evidence="1">
    <location>
        <begin position="651"/>
        <end position="674"/>
    </location>
</feature>
<feature type="domain" description="SAC3/GANP/THP3 conserved" evidence="2">
    <location>
        <begin position="304"/>
        <end position="582"/>
    </location>
</feature>
<comment type="caution">
    <text evidence="3">The sequence shown here is derived from an EMBL/GenBank/DDBJ whole genome shotgun (WGS) entry which is preliminary data.</text>
</comment>
<gene>
    <name evidence="3" type="ORF">DASB73_024580</name>
</gene>
<dbReference type="GO" id="GO:0070390">
    <property type="term" value="C:transcription export complex 2"/>
    <property type="evidence" value="ECO:0007669"/>
    <property type="project" value="TreeGrafter"/>
</dbReference>
<organism evidence="3 4">
    <name type="scientific">Starmerella bacillaris</name>
    <name type="common">Yeast</name>
    <name type="synonym">Candida zemplinina</name>
    <dbReference type="NCBI Taxonomy" id="1247836"/>
    <lineage>
        <taxon>Eukaryota</taxon>
        <taxon>Fungi</taxon>
        <taxon>Dikarya</taxon>
        <taxon>Ascomycota</taxon>
        <taxon>Saccharomycotina</taxon>
        <taxon>Dipodascomycetes</taxon>
        <taxon>Dipodascales</taxon>
        <taxon>Trichomonascaceae</taxon>
        <taxon>Starmerella</taxon>
    </lineage>
</organism>
<dbReference type="Pfam" id="PF03399">
    <property type="entry name" value="SAC3_GANP"/>
    <property type="match status" value="1"/>
</dbReference>
<sequence length="1139" mass="128648">MNQPFTFPSIQNANANRKSNPAINKNSAFQGGSAFTSNNPFQTSHQNSSFAAYQQNGVNSASTNTSYPNNAMQNFNAPNGFQNHSNSAFSQIPSQSANSAFSAIPSGFLPPQTTPIVRKEKKEKKRKEKRDKKEMKTNVNTKEKEKEPNAFNEFGNNRNRQNSSLDLDKDLEREKRKMLLKAKLKGKMKNSGNLPPMPNFTDGRFNPQNNYVSDDLSVLNKLPQPITKVIPQQDKFDFQNQKELASIEENYLRGNQALQTVYETMNAMRETERREMEERHLVDSSAVRKNLDEAIVFQGTCQQMCPIFERVRRAYENNVLSLEKDPSGHVTPELAVKAFSRPAAGQPPPLPSDVRPPDVLVNTLKYIVLNIVPKLPQSHPFLWDRTRSIRQDFTYQNFQGPEALQSFEIISRIHIVCLHRMAKAAVENGFDWSQQQELEQFSKCLQSLAEFYSHSKSENEAEMRAYQLLLQLFDPEMASTVDRLSKDIRNHPLVRLAFELRSLTNLGLPMLINRIKKSDVPITFKVLLEVHCNNLRKMAFRALVQSVHKRTSMYPLTRLTKILGFEDINLCRNFCDYYDIIININDESLEEVDVSSWDEANVRDKLPMPQSYNKALDYEVELFDVTKPVQISSSTTRRKYDFTANFERKSNATQSTSSTVPMFNPPSQSNVMPVISSGLSNEFKATQSSIPKPKADFNGWIPADSKSTTPITNPLSNNELNTQNSSINFTANKDTSGSVDGDRSRKRSINVASNSIPQPAVTLQHSTTLKDTTETAGSLNFSAFSGQGNTKSDTKLLTTKLQPAPLFERNELFNTSAPKTVVNKSDTVNSEEKFTPTNSTFNTTHDTDRANRILTRNSFIDKVCNSICSNILEDTTNAIVQSAVDKIIAYKDMLREKEIAERAYQEKVERDMAAKKAKKLQELDILKSGLKRPVSSRAMALEDLISYQTDTEYPTEETSVTPSLSEEGYKSKANASEEINKPQFDVNSLRPVLLKAYSRGLKKIQLCPKTNQDSVLFGNLLGDIDLGNGRMWEFTSEYCDVALLGLGAISDSPVTYEVDKFDLNSICDSIEKVTNRFLNWQVDRLSQLMPAKRVKRARKQGTDTTSMMSIDTFSDISGTDSEINMKQKLRQLIEETKSL</sequence>
<evidence type="ECO:0000313" key="4">
    <source>
        <dbReference type="Proteomes" id="UP001362899"/>
    </source>
</evidence>
<feature type="region of interest" description="Disordered" evidence="1">
    <location>
        <begin position="61"/>
        <end position="171"/>
    </location>
</feature>
<evidence type="ECO:0000256" key="1">
    <source>
        <dbReference type="SAM" id="MobiDB-lite"/>
    </source>
</evidence>
<protein>
    <submittedName>
        <fullName evidence="3">Sac3 protein</fullName>
    </submittedName>
</protein>
<dbReference type="InterPro" id="IPR045107">
    <property type="entry name" value="SAC3/GANP/THP3"/>
</dbReference>
<feature type="region of interest" description="Disordered" evidence="1">
    <location>
        <begin position="1"/>
        <end position="48"/>
    </location>
</feature>
<proteinExistence type="predicted"/>
<evidence type="ECO:0000313" key="3">
    <source>
        <dbReference type="EMBL" id="GMM51495.1"/>
    </source>
</evidence>
<dbReference type="PANTHER" id="PTHR12436">
    <property type="entry name" value="80 KDA MCM3-ASSOCIATED PROTEIN"/>
    <property type="match status" value="1"/>
</dbReference>
<feature type="compositionally biased region" description="Polar residues" evidence="1">
    <location>
        <begin position="154"/>
        <end position="165"/>
    </location>
</feature>
<feature type="compositionally biased region" description="Basic residues" evidence="1">
    <location>
        <begin position="119"/>
        <end position="130"/>
    </location>
</feature>
<feature type="compositionally biased region" description="Basic and acidic residues" evidence="1">
    <location>
        <begin position="131"/>
        <end position="148"/>
    </location>
</feature>
<feature type="compositionally biased region" description="Polar residues" evidence="1">
    <location>
        <begin position="61"/>
        <end position="101"/>
    </location>
</feature>
<dbReference type="EMBL" id="BTGC01000008">
    <property type="protein sequence ID" value="GMM51495.1"/>
    <property type="molecule type" value="Genomic_DNA"/>
</dbReference>
<accession>A0AAV5RJG3</accession>
<evidence type="ECO:0000259" key="2">
    <source>
        <dbReference type="Pfam" id="PF03399"/>
    </source>
</evidence>
<dbReference type="AlphaFoldDB" id="A0AAV5RJG3"/>
<feature type="region of interest" description="Disordered" evidence="1">
    <location>
        <begin position="650"/>
        <end position="674"/>
    </location>
</feature>
<reference evidence="3 4" key="1">
    <citation type="journal article" date="2023" name="Elife">
        <title>Identification of key yeast species and microbe-microbe interactions impacting larval growth of Drosophila in the wild.</title>
        <authorList>
            <person name="Mure A."/>
            <person name="Sugiura Y."/>
            <person name="Maeda R."/>
            <person name="Honda K."/>
            <person name="Sakurai N."/>
            <person name="Takahashi Y."/>
            <person name="Watada M."/>
            <person name="Katoh T."/>
            <person name="Gotoh A."/>
            <person name="Gotoh Y."/>
            <person name="Taniguchi I."/>
            <person name="Nakamura K."/>
            <person name="Hayashi T."/>
            <person name="Katayama T."/>
            <person name="Uemura T."/>
            <person name="Hattori Y."/>
        </authorList>
    </citation>
    <scope>NUCLEOTIDE SEQUENCE [LARGE SCALE GENOMIC DNA]</scope>
    <source>
        <strain evidence="3 4">SB-73</strain>
    </source>
</reference>
<feature type="compositionally biased region" description="Polar residues" evidence="1">
    <location>
        <begin position="705"/>
        <end position="738"/>
    </location>
</feature>
<dbReference type="GO" id="GO:0006406">
    <property type="term" value="P:mRNA export from nucleus"/>
    <property type="evidence" value="ECO:0007669"/>
    <property type="project" value="TreeGrafter"/>
</dbReference>
<dbReference type="Proteomes" id="UP001362899">
    <property type="component" value="Unassembled WGS sequence"/>
</dbReference>
<feature type="region of interest" description="Disordered" evidence="1">
    <location>
        <begin position="703"/>
        <end position="746"/>
    </location>
</feature>
<name>A0AAV5RJG3_STABA</name>
<dbReference type="Gene3D" id="1.25.40.990">
    <property type="match status" value="1"/>
</dbReference>
<dbReference type="GO" id="GO:0005737">
    <property type="term" value="C:cytoplasm"/>
    <property type="evidence" value="ECO:0007669"/>
    <property type="project" value="TreeGrafter"/>
</dbReference>
<dbReference type="PANTHER" id="PTHR12436:SF3">
    <property type="entry name" value="GERMINAL-CENTER ASSOCIATED NUCLEAR PROTEIN"/>
    <property type="match status" value="1"/>
</dbReference>
<keyword evidence="4" id="KW-1185">Reference proteome</keyword>